<dbReference type="eggNOG" id="COG1704">
    <property type="taxonomic scope" value="Bacteria"/>
</dbReference>
<reference evidence="7 8" key="1">
    <citation type="submission" date="2013-12" db="EMBL/GenBank/DDBJ databases">
        <authorList>
            <consortium name="DOE Joint Genome Institute"/>
            <person name="Eisen J."/>
            <person name="Huntemann M."/>
            <person name="Han J."/>
            <person name="Chen A."/>
            <person name="Kyrpides N."/>
            <person name="Mavromatis K."/>
            <person name="Markowitz V."/>
            <person name="Palaniappan K."/>
            <person name="Ivanova N."/>
            <person name="Schaumberg A."/>
            <person name="Pati A."/>
            <person name="Liolios K."/>
            <person name="Nordberg H.P."/>
            <person name="Cantor M.N."/>
            <person name="Hua S.X."/>
            <person name="Woyke T."/>
        </authorList>
    </citation>
    <scope>NUCLEOTIDE SEQUENCE [LARGE SCALE GENOMIC DNA]</scope>
    <source>
        <strain evidence="8">DSM 19437</strain>
    </source>
</reference>
<evidence type="ECO:0000256" key="4">
    <source>
        <dbReference type="ARBA" id="ARBA00022989"/>
    </source>
</evidence>
<dbReference type="HOGENOM" id="CLU_056714_0_1_10"/>
<dbReference type="AlphaFoldDB" id="W0EXD5"/>
<accession>W0EXD5</accession>
<dbReference type="GO" id="GO:0016020">
    <property type="term" value="C:membrane"/>
    <property type="evidence" value="ECO:0007669"/>
    <property type="project" value="UniProtKB-SubCell"/>
</dbReference>
<gene>
    <name evidence="7" type="ORF">NIASO_10310</name>
</gene>
<dbReference type="RefSeq" id="WP_008585328.1">
    <property type="nucleotide sequence ID" value="NZ_CP007035.1"/>
</dbReference>
<proteinExistence type="inferred from homology"/>
<protein>
    <submittedName>
        <fullName evidence="7">LemA family protein</fullName>
    </submittedName>
</protein>
<keyword evidence="3 6" id="KW-0812">Transmembrane</keyword>
<evidence type="ECO:0000313" key="7">
    <source>
        <dbReference type="EMBL" id="AHF15442.1"/>
    </source>
</evidence>
<evidence type="ECO:0000256" key="1">
    <source>
        <dbReference type="ARBA" id="ARBA00004167"/>
    </source>
</evidence>
<dbReference type="Proteomes" id="UP000003586">
    <property type="component" value="Chromosome"/>
</dbReference>
<dbReference type="OrthoDB" id="9804152at2"/>
<dbReference type="STRING" id="929713.NIASO_10310"/>
<dbReference type="PANTHER" id="PTHR34478">
    <property type="entry name" value="PROTEIN LEMA"/>
    <property type="match status" value="1"/>
</dbReference>
<evidence type="ECO:0000256" key="5">
    <source>
        <dbReference type="ARBA" id="ARBA00023136"/>
    </source>
</evidence>
<evidence type="ECO:0000313" key="8">
    <source>
        <dbReference type="Proteomes" id="UP000003586"/>
    </source>
</evidence>
<dbReference type="EMBL" id="CP007035">
    <property type="protein sequence ID" value="AHF15442.1"/>
    <property type="molecule type" value="Genomic_DNA"/>
</dbReference>
<feature type="transmembrane region" description="Helical" evidence="6">
    <location>
        <begin position="6"/>
        <end position="26"/>
    </location>
</feature>
<comment type="subcellular location">
    <subcellularLocation>
        <location evidence="1">Membrane</location>
        <topology evidence="1">Single-pass membrane protein</topology>
    </subcellularLocation>
</comment>
<dbReference type="KEGG" id="nso:NIASO_10310"/>
<evidence type="ECO:0000256" key="3">
    <source>
        <dbReference type="ARBA" id="ARBA00022692"/>
    </source>
</evidence>
<keyword evidence="4 6" id="KW-1133">Transmembrane helix</keyword>
<dbReference type="PANTHER" id="PTHR34478:SF2">
    <property type="entry name" value="MEMBRANE PROTEIN"/>
    <property type="match status" value="1"/>
</dbReference>
<evidence type="ECO:0000256" key="6">
    <source>
        <dbReference type="SAM" id="Phobius"/>
    </source>
</evidence>
<dbReference type="Gene3D" id="1.20.1440.20">
    <property type="entry name" value="LemA-like domain"/>
    <property type="match status" value="1"/>
</dbReference>
<dbReference type="SUPFAM" id="SSF140478">
    <property type="entry name" value="LemA-like"/>
    <property type="match status" value="1"/>
</dbReference>
<dbReference type="InterPro" id="IPR023353">
    <property type="entry name" value="LemA-like_dom_sf"/>
</dbReference>
<keyword evidence="8" id="KW-1185">Reference proteome</keyword>
<organism evidence="7 8">
    <name type="scientific">Niabella soli DSM 19437</name>
    <dbReference type="NCBI Taxonomy" id="929713"/>
    <lineage>
        <taxon>Bacteria</taxon>
        <taxon>Pseudomonadati</taxon>
        <taxon>Bacteroidota</taxon>
        <taxon>Chitinophagia</taxon>
        <taxon>Chitinophagales</taxon>
        <taxon>Chitinophagaceae</taxon>
        <taxon>Niabella</taxon>
    </lineage>
</organism>
<keyword evidence="5 6" id="KW-0472">Membrane</keyword>
<evidence type="ECO:0000256" key="2">
    <source>
        <dbReference type="ARBA" id="ARBA00008854"/>
    </source>
</evidence>
<sequence length="191" mass="21259">MKRSYLYGIAAAVIVLLYGIISYNKLVKKQENVQQKWSEVQSTYQRRLDLTPNLVNVVKGLSNFEHNTFVAVADARNKAMQGTGSDLNAANYNKQSALQDSLAAASNRMIISIEKYPELHGTEAYRGLQTQLEGNERRIKVAREDFNAAVADYNKTVRSFPTNLSAGMLGFKAMDGFKADPGADKNVEIKF</sequence>
<name>W0EXD5_9BACT</name>
<comment type="similarity">
    <text evidence="2">Belongs to the LemA family.</text>
</comment>
<dbReference type="Pfam" id="PF04011">
    <property type="entry name" value="LemA"/>
    <property type="match status" value="1"/>
</dbReference>
<dbReference type="InterPro" id="IPR007156">
    <property type="entry name" value="MamQ_LemA"/>
</dbReference>